<dbReference type="STRING" id="39060.SAMN05660706_10510"/>
<dbReference type="EMBL" id="FOYM01000005">
    <property type="protein sequence ID" value="SFR00110.1"/>
    <property type="molecule type" value="Genomic_DNA"/>
</dbReference>
<evidence type="ECO:0000256" key="18">
    <source>
        <dbReference type="PIRSR" id="PIRSR600829-4"/>
    </source>
</evidence>
<feature type="binding site" evidence="17">
    <location>
        <position position="6"/>
    </location>
    <ligand>
        <name>ATP</name>
        <dbReference type="ChEBI" id="CHEBI:30616"/>
    </ligand>
</feature>
<feature type="binding site" evidence="16">
    <location>
        <position position="66"/>
    </location>
    <ligand>
        <name>substrate</name>
    </ligand>
</feature>
<feature type="binding site" evidence="17">
    <location>
        <position position="73"/>
    </location>
    <ligand>
        <name>ATP</name>
        <dbReference type="ChEBI" id="CHEBI:30616"/>
    </ligand>
</feature>
<keyword evidence="14" id="KW-1208">Phospholipid metabolism</keyword>
<evidence type="ECO:0000256" key="16">
    <source>
        <dbReference type="PIRSR" id="PIRSR600829-2"/>
    </source>
</evidence>
<keyword evidence="7 17" id="KW-0547">Nucleotide-binding</keyword>
<dbReference type="Pfam" id="PF01219">
    <property type="entry name" value="DAGK_prokar"/>
    <property type="match status" value="1"/>
</dbReference>
<evidence type="ECO:0000256" key="14">
    <source>
        <dbReference type="ARBA" id="ARBA00023264"/>
    </source>
</evidence>
<evidence type="ECO:0000313" key="20">
    <source>
        <dbReference type="EMBL" id="SFR00110.1"/>
    </source>
</evidence>
<feature type="binding site" evidence="16">
    <location>
        <position position="6"/>
    </location>
    <ligand>
        <name>substrate</name>
    </ligand>
</feature>
<dbReference type="GO" id="GO:0005524">
    <property type="term" value="F:ATP binding"/>
    <property type="evidence" value="ECO:0007669"/>
    <property type="project" value="UniProtKB-KW"/>
</dbReference>
<protein>
    <submittedName>
        <fullName evidence="20">Diacylglycerol kinase (ATP)</fullName>
    </submittedName>
</protein>
<keyword evidence="10 19" id="KW-1133">Transmembrane helix</keyword>
<keyword evidence="3" id="KW-1003">Cell membrane</keyword>
<feature type="binding site" evidence="18">
    <location>
        <position position="73"/>
    </location>
    <ligand>
        <name>a divalent metal cation</name>
        <dbReference type="ChEBI" id="CHEBI:60240"/>
    </ligand>
</feature>
<keyword evidence="21" id="KW-1185">Reference proteome</keyword>
<keyword evidence="4" id="KW-0444">Lipid biosynthesis</keyword>
<evidence type="ECO:0000256" key="8">
    <source>
        <dbReference type="ARBA" id="ARBA00022777"/>
    </source>
</evidence>
<evidence type="ECO:0000256" key="9">
    <source>
        <dbReference type="ARBA" id="ARBA00022840"/>
    </source>
</evidence>
<dbReference type="Proteomes" id="UP000199584">
    <property type="component" value="Unassembled WGS sequence"/>
</dbReference>
<dbReference type="Gene3D" id="1.10.287.3610">
    <property type="match status" value="1"/>
</dbReference>
<evidence type="ECO:0000256" key="2">
    <source>
        <dbReference type="ARBA" id="ARBA00005967"/>
    </source>
</evidence>
<proteinExistence type="inferred from homology"/>
<dbReference type="GO" id="GO:0046872">
    <property type="term" value="F:metal ion binding"/>
    <property type="evidence" value="ECO:0007669"/>
    <property type="project" value="UniProtKB-KW"/>
</dbReference>
<comment type="similarity">
    <text evidence="2">Belongs to the bacterial diacylglycerol kinase family.</text>
</comment>
<evidence type="ECO:0000256" key="5">
    <source>
        <dbReference type="ARBA" id="ARBA00022679"/>
    </source>
</evidence>
<keyword evidence="18" id="KW-0460">Magnesium</keyword>
<evidence type="ECO:0000256" key="6">
    <source>
        <dbReference type="ARBA" id="ARBA00022692"/>
    </source>
</evidence>
<dbReference type="GO" id="GO:0005886">
    <property type="term" value="C:plasma membrane"/>
    <property type="evidence" value="ECO:0007669"/>
    <property type="project" value="UniProtKB-SubCell"/>
</dbReference>
<dbReference type="CDD" id="cd14265">
    <property type="entry name" value="UDPK_IM_like"/>
    <property type="match status" value="1"/>
</dbReference>
<evidence type="ECO:0000256" key="19">
    <source>
        <dbReference type="SAM" id="Phobius"/>
    </source>
</evidence>
<feature type="transmembrane region" description="Helical" evidence="19">
    <location>
        <begin position="53"/>
        <end position="72"/>
    </location>
</feature>
<name>A0A1I6D3Z8_9FIRM</name>
<dbReference type="AlphaFoldDB" id="A0A1I6D3Z8"/>
<dbReference type="InterPro" id="IPR000829">
    <property type="entry name" value="DAGK"/>
</dbReference>
<evidence type="ECO:0000256" key="4">
    <source>
        <dbReference type="ARBA" id="ARBA00022516"/>
    </source>
</evidence>
<evidence type="ECO:0000256" key="17">
    <source>
        <dbReference type="PIRSR" id="PIRSR600829-3"/>
    </source>
</evidence>
<evidence type="ECO:0000313" key="21">
    <source>
        <dbReference type="Proteomes" id="UP000199584"/>
    </source>
</evidence>
<evidence type="ECO:0000256" key="3">
    <source>
        <dbReference type="ARBA" id="ARBA00022475"/>
    </source>
</evidence>
<keyword evidence="12 19" id="KW-0472">Membrane</keyword>
<dbReference type="RefSeq" id="WP_245779639.1">
    <property type="nucleotide sequence ID" value="NZ_FOYM01000005.1"/>
</dbReference>
<feature type="active site" description="Proton acceptor" evidence="15">
    <location>
        <position position="66"/>
    </location>
</feature>
<keyword evidence="6 19" id="KW-0812">Transmembrane</keyword>
<evidence type="ECO:0000256" key="13">
    <source>
        <dbReference type="ARBA" id="ARBA00023209"/>
    </source>
</evidence>
<dbReference type="PANTHER" id="PTHR34299">
    <property type="entry name" value="DIACYLGLYCEROL KINASE"/>
    <property type="match status" value="1"/>
</dbReference>
<evidence type="ECO:0000256" key="10">
    <source>
        <dbReference type="ARBA" id="ARBA00022989"/>
    </source>
</evidence>
<comment type="cofactor">
    <cofactor evidence="18">
        <name>Mg(2+)</name>
        <dbReference type="ChEBI" id="CHEBI:18420"/>
    </cofactor>
    <text evidence="18">Mn(2+), Zn(2+), Cd(2+) and Co(2+) support activity to lesser extents.</text>
</comment>
<dbReference type="InterPro" id="IPR036945">
    <property type="entry name" value="DAGK_sf"/>
</dbReference>
<keyword evidence="18" id="KW-0479">Metal-binding</keyword>
<accession>A0A1I6D3Z8</accession>
<evidence type="ECO:0000256" key="1">
    <source>
        <dbReference type="ARBA" id="ARBA00004651"/>
    </source>
</evidence>
<sequence length="123" mass="13619">MSGVRRLVQRIGWALNGIGYTVKTQPNMQIHLTAAVLAVLLCLYLRMPARELAVVLVTIFMVLAAEMFNTALEAAVDLYTRKRHPLARAAKDVAAGAVLLTALNALVVAYLLIWPRFYEVIIK</sequence>
<evidence type="ECO:0000256" key="15">
    <source>
        <dbReference type="PIRSR" id="PIRSR600829-1"/>
    </source>
</evidence>
<dbReference type="GO" id="GO:0016301">
    <property type="term" value="F:kinase activity"/>
    <property type="evidence" value="ECO:0007669"/>
    <property type="project" value="UniProtKB-KW"/>
</dbReference>
<gene>
    <name evidence="20" type="ORF">SAMN05660706_10510</name>
</gene>
<reference evidence="21" key="1">
    <citation type="submission" date="2016-10" db="EMBL/GenBank/DDBJ databases">
        <authorList>
            <person name="Varghese N."/>
            <person name="Submissions S."/>
        </authorList>
    </citation>
    <scope>NUCLEOTIDE SEQUENCE [LARGE SCALE GENOMIC DNA]</scope>
    <source>
        <strain evidence="21">DSM 3669</strain>
    </source>
</reference>
<feature type="transmembrane region" description="Helical" evidence="19">
    <location>
        <begin position="93"/>
        <end position="113"/>
    </location>
</feature>
<evidence type="ECO:0000256" key="12">
    <source>
        <dbReference type="ARBA" id="ARBA00023136"/>
    </source>
</evidence>
<dbReference type="PANTHER" id="PTHR34299:SF1">
    <property type="entry name" value="DIACYLGLYCEROL KINASE"/>
    <property type="match status" value="1"/>
</dbReference>
<evidence type="ECO:0000256" key="7">
    <source>
        <dbReference type="ARBA" id="ARBA00022741"/>
    </source>
</evidence>
<keyword evidence="13" id="KW-0594">Phospholipid biosynthesis</keyword>
<evidence type="ECO:0000256" key="11">
    <source>
        <dbReference type="ARBA" id="ARBA00023098"/>
    </source>
</evidence>
<feature type="binding site" evidence="17">
    <location>
        <begin position="91"/>
        <end position="92"/>
    </location>
    <ligand>
        <name>ATP</name>
        <dbReference type="ChEBI" id="CHEBI:30616"/>
    </ligand>
</feature>
<keyword evidence="8 20" id="KW-0418">Kinase</keyword>
<dbReference type="GO" id="GO:0008654">
    <property type="term" value="P:phospholipid biosynthetic process"/>
    <property type="evidence" value="ECO:0007669"/>
    <property type="project" value="UniProtKB-KW"/>
</dbReference>
<feature type="transmembrane region" description="Helical" evidence="19">
    <location>
        <begin position="30"/>
        <end position="47"/>
    </location>
</feature>
<dbReference type="InterPro" id="IPR033717">
    <property type="entry name" value="UDPK"/>
</dbReference>
<organism evidence="20 21">
    <name type="scientific">Desulfoscipio geothermicus DSM 3669</name>
    <dbReference type="NCBI Taxonomy" id="1121426"/>
    <lineage>
        <taxon>Bacteria</taxon>
        <taxon>Bacillati</taxon>
        <taxon>Bacillota</taxon>
        <taxon>Clostridia</taxon>
        <taxon>Eubacteriales</taxon>
        <taxon>Desulfallaceae</taxon>
        <taxon>Desulfoscipio</taxon>
    </lineage>
</organism>
<comment type="subcellular location">
    <subcellularLocation>
        <location evidence="1">Cell membrane</location>
        <topology evidence="1">Multi-pass membrane protein</topology>
    </subcellularLocation>
</comment>
<keyword evidence="11" id="KW-0443">Lipid metabolism</keyword>
<keyword evidence="9 17" id="KW-0067">ATP-binding</keyword>
<keyword evidence="5" id="KW-0808">Transferase</keyword>